<feature type="transmembrane region" description="Helical" evidence="7">
    <location>
        <begin position="41"/>
        <end position="66"/>
    </location>
</feature>
<dbReference type="Gene3D" id="1.10.3860.10">
    <property type="entry name" value="Sodium:dicarboxylate symporter"/>
    <property type="match status" value="1"/>
</dbReference>
<dbReference type="Proteomes" id="UP000010802">
    <property type="component" value="Chromosome"/>
</dbReference>
<keyword evidence="3" id="KW-1003">Cell membrane</keyword>
<comment type="subcellular location">
    <subcellularLocation>
        <location evidence="1">Cell membrane</location>
        <topology evidence="1">Multi-pass membrane protein</topology>
    </subcellularLocation>
</comment>
<evidence type="ECO:0000313" key="8">
    <source>
        <dbReference type="EMBL" id="CCP25257.1"/>
    </source>
</evidence>
<dbReference type="Pfam" id="PF00375">
    <property type="entry name" value="SDF"/>
    <property type="match status" value="1"/>
</dbReference>
<dbReference type="PATRIC" id="fig|1209989.3.peg.610"/>
<dbReference type="AlphaFoldDB" id="F4LVE1"/>
<feature type="transmembrane region" description="Helical" evidence="7">
    <location>
        <begin position="254"/>
        <end position="272"/>
    </location>
</feature>
<proteinExistence type="predicted"/>
<keyword evidence="4 7" id="KW-0812">Transmembrane</keyword>
<dbReference type="HOGENOM" id="CLU_019375_7_1_9"/>
<dbReference type="STRING" id="1209989.TepRe1_0519"/>
<dbReference type="GO" id="GO:0006835">
    <property type="term" value="P:dicarboxylic acid transport"/>
    <property type="evidence" value="ECO:0007669"/>
    <property type="project" value="TreeGrafter"/>
</dbReference>
<dbReference type="InterPro" id="IPR001991">
    <property type="entry name" value="Na-dicarboxylate_symporter"/>
</dbReference>
<feature type="transmembrane region" description="Helical" evidence="7">
    <location>
        <begin position="188"/>
        <end position="210"/>
    </location>
</feature>
<dbReference type="PANTHER" id="PTHR42865">
    <property type="entry name" value="PROTON/GLUTAMATE-ASPARTATE SYMPORTER"/>
    <property type="match status" value="1"/>
</dbReference>
<dbReference type="PANTHER" id="PTHR42865:SF7">
    <property type="entry name" value="PROTON_GLUTAMATE-ASPARTATE SYMPORTER"/>
    <property type="match status" value="1"/>
</dbReference>
<feature type="transmembrane region" description="Helical" evidence="7">
    <location>
        <begin position="324"/>
        <end position="341"/>
    </location>
</feature>
<dbReference type="EMBL" id="HF563609">
    <property type="protein sequence ID" value="CCP25257.1"/>
    <property type="molecule type" value="Genomic_DNA"/>
</dbReference>
<reference evidence="9" key="1">
    <citation type="journal article" date="2013" name="Genome Announc.">
        <title>First genome sequence of a syntrophic acetate-oxidizing bacterium, Tepidanaerobacter acetatoxydans strain Re1.</title>
        <authorList>
            <person name="Manzoor S."/>
            <person name="Bongcam-Rudloff E."/>
            <person name="Schnurer A."/>
            <person name="Muller B."/>
        </authorList>
    </citation>
    <scope>NUCLEOTIDE SEQUENCE [LARGE SCALE GENOMIC DNA]</scope>
    <source>
        <strain evidence="9">Re1</strain>
    </source>
</reference>
<keyword evidence="5 7" id="KW-1133">Transmembrane helix</keyword>
<dbReference type="GO" id="GO:0015293">
    <property type="term" value="F:symporter activity"/>
    <property type="evidence" value="ECO:0007669"/>
    <property type="project" value="UniProtKB-KW"/>
</dbReference>
<accession>F4LVE1</accession>
<evidence type="ECO:0000256" key="6">
    <source>
        <dbReference type="ARBA" id="ARBA00023136"/>
    </source>
</evidence>
<dbReference type="KEGG" id="tep:TepRe1_0519"/>
<organism evidence="8 9">
    <name type="scientific">Tepidanaerobacter acetatoxydans (strain DSM 21804 / JCM 16047 / Re1)</name>
    <dbReference type="NCBI Taxonomy" id="1209989"/>
    <lineage>
        <taxon>Bacteria</taxon>
        <taxon>Bacillati</taxon>
        <taxon>Bacillota</taxon>
        <taxon>Clostridia</taxon>
        <taxon>Thermosediminibacterales</taxon>
        <taxon>Tepidanaerobacteraceae</taxon>
        <taxon>Tepidanaerobacter</taxon>
    </lineage>
</organism>
<accession>L0S0E0</accession>
<evidence type="ECO:0000256" key="2">
    <source>
        <dbReference type="ARBA" id="ARBA00022448"/>
    </source>
</evidence>
<feature type="transmembrane region" description="Helical" evidence="7">
    <location>
        <begin position="7"/>
        <end position="29"/>
    </location>
</feature>
<evidence type="ECO:0000256" key="5">
    <source>
        <dbReference type="ARBA" id="ARBA00022989"/>
    </source>
</evidence>
<evidence type="ECO:0000256" key="4">
    <source>
        <dbReference type="ARBA" id="ARBA00022692"/>
    </source>
</evidence>
<gene>
    <name evidence="8" type="ordered locus">TEPIRE1_0569</name>
</gene>
<feature type="transmembrane region" description="Helical" evidence="7">
    <location>
        <begin position="78"/>
        <end position="100"/>
    </location>
</feature>
<dbReference type="KEGG" id="tae:TepiRe1_0569"/>
<evidence type="ECO:0000256" key="7">
    <source>
        <dbReference type="SAM" id="Phobius"/>
    </source>
</evidence>
<feature type="transmembrane region" description="Helical" evidence="7">
    <location>
        <begin position="143"/>
        <end position="161"/>
    </location>
</feature>
<feature type="transmembrane region" description="Helical" evidence="7">
    <location>
        <begin position="287"/>
        <end position="312"/>
    </location>
</feature>
<evidence type="ECO:0000256" key="1">
    <source>
        <dbReference type="ARBA" id="ARBA00004651"/>
    </source>
</evidence>
<dbReference type="PRINTS" id="PR00173">
    <property type="entry name" value="EDTRNSPORT"/>
</dbReference>
<feature type="transmembrane region" description="Helical" evidence="7">
    <location>
        <begin position="216"/>
        <end position="242"/>
    </location>
</feature>
<dbReference type="RefSeq" id="WP_013777639.1">
    <property type="nucleotide sequence ID" value="NC_015519.1"/>
</dbReference>
<keyword evidence="6 7" id="KW-0472">Membrane</keyword>
<dbReference type="SUPFAM" id="SSF118215">
    <property type="entry name" value="Proton glutamate symport protein"/>
    <property type="match status" value="1"/>
</dbReference>
<dbReference type="OrthoDB" id="9768885at2"/>
<dbReference type="GO" id="GO:0005886">
    <property type="term" value="C:plasma membrane"/>
    <property type="evidence" value="ECO:0007669"/>
    <property type="project" value="UniProtKB-SubCell"/>
</dbReference>
<dbReference type="eggNOG" id="COG1301">
    <property type="taxonomic scope" value="Bacteria"/>
</dbReference>
<evidence type="ECO:0000256" key="3">
    <source>
        <dbReference type="ARBA" id="ARBA00022475"/>
    </source>
</evidence>
<keyword evidence="2" id="KW-0813">Transport</keyword>
<evidence type="ECO:0000313" key="9">
    <source>
        <dbReference type="Proteomes" id="UP000010802"/>
    </source>
</evidence>
<dbReference type="InterPro" id="IPR036458">
    <property type="entry name" value="Na:dicarbo_symporter_sf"/>
</dbReference>
<sequence length="410" mass="43508">MSKYWKNLNLFTKIMIGFILGIVAGAILGPKASKLEFLGTILVRLLTMVVAPLVLSLLICAAADVGDYKSLGKIGIKTVIIFLVSTVASIILGLVLANMFNVGLGMNTNLTTDAKTVEIPSTLDTLINIIPKNPFQALTEMNLLQIIFFALFVGFAITKIGEKGDAVYKFFSSLKDVMTTITDIVLKFTPYGVFGLMAKVVGTNGLGILIPYTKTIIAMYLGSIICMFLIQGVIMVGMLGKTNVFEYFKAMKEAAMFAFATCSSVATIPLTLDGAKKLGINEKVSNFVIPLGAVVNMNGTAIYSAIAVVFTAQVYGIELTFMQQLMVLFAGTLAAIGTAGVPGSGLVMLTIVLSAVNLPLEGIGLLAGIDRILNMARVVPNIMGDAAAAVIVSNSKDLLNEENISKIATE</sequence>
<name>F4LVE1_TEPAE</name>
<keyword evidence="9" id="KW-1185">Reference proteome</keyword>
<protein>
    <submittedName>
        <fullName evidence="8">Sodium:dicarboxylate symporter</fullName>
    </submittedName>
</protein>